<reference evidence="2" key="1">
    <citation type="submission" date="2020-11" db="EMBL/GenBank/DDBJ databases">
        <authorList>
            <consortium name="DOE Joint Genome Institute"/>
            <person name="Ahrendt S."/>
            <person name="Riley R."/>
            <person name="Andreopoulos W."/>
            <person name="Labutti K."/>
            <person name="Pangilinan J."/>
            <person name="Ruiz-Duenas F.J."/>
            <person name="Barrasa J.M."/>
            <person name="Sanchez-Garcia M."/>
            <person name="Camarero S."/>
            <person name="Miyauchi S."/>
            <person name="Serrano A."/>
            <person name="Linde D."/>
            <person name="Babiker R."/>
            <person name="Drula E."/>
            <person name="Ayuso-Fernandez I."/>
            <person name="Pacheco R."/>
            <person name="Padilla G."/>
            <person name="Ferreira P."/>
            <person name="Barriuso J."/>
            <person name="Kellner H."/>
            <person name="Castanera R."/>
            <person name="Alfaro M."/>
            <person name="Ramirez L."/>
            <person name="Pisabarro A.G."/>
            <person name="Kuo A."/>
            <person name="Tritt A."/>
            <person name="Lipzen A."/>
            <person name="He G."/>
            <person name="Yan M."/>
            <person name="Ng V."/>
            <person name="Cullen D."/>
            <person name="Martin F."/>
            <person name="Rosso M.-N."/>
            <person name="Henrissat B."/>
            <person name="Hibbett D."/>
            <person name="Martinez A.T."/>
            <person name="Grigoriev I.V."/>
        </authorList>
    </citation>
    <scope>NUCLEOTIDE SEQUENCE</scope>
    <source>
        <strain evidence="2">CIRM-BRFM 674</strain>
    </source>
</reference>
<dbReference type="Proteomes" id="UP000807469">
    <property type="component" value="Unassembled WGS sequence"/>
</dbReference>
<keyword evidence="1" id="KW-0175">Coiled coil</keyword>
<keyword evidence="3" id="KW-1185">Reference proteome</keyword>
<organism evidence="2 3">
    <name type="scientific">Pholiota conissans</name>
    <dbReference type="NCBI Taxonomy" id="109636"/>
    <lineage>
        <taxon>Eukaryota</taxon>
        <taxon>Fungi</taxon>
        <taxon>Dikarya</taxon>
        <taxon>Basidiomycota</taxon>
        <taxon>Agaricomycotina</taxon>
        <taxon>Agaricomycetes</taxon>
        <taxon>Agaricomycetidae</taxon>
        <taxon>Agaricales</taxon>
        <taxon>Agaricineae</taxon>
        <taxon>Strophariaceae</taxon>
        <taxon>Pholiota</taxon>
    </lineage>
</organism>
<proteinExistence type="predicted"/>
<name>A0A9P5YYP6_9AGAR</name>
<sequence length="219" mass="24806">MSTSDKNITCNNIMLTMGEYVCDPTNHNVCDSCRKIAELENKIKMTLVALENERQKIKEEASKQHDKLIHHLPFELAAYIFELCVLNDDNFQKLEAELPMAHRATVCAPLVLSAVCRKWRSIAHANPQLWKIVPIFSRKTKPLPSVSLIQAWIERSRRLPLSINLTAATTPKDAVIPILDLIGRYAEFWDKLAFDGETAHCCLICQPAPTMRQSYASST</sequence>
<evidence type="ECO:0000313" key="3">
    <source>
        <dbReference type="Proteomes" id="UP000807469"/>
    </source>
</evidence>
<protein>
    <recommendedName>
        <fullName evidence="4">F-box domain-containing protein</fullName>
    </recommendedName>
</protein>
<comment type="caution">
    <text evidence="2">The sequence shown here is derived from an EMBL/GenBank/DDBJ whole genome shotgun (WGS) entry which is preliminary data.</text>
</comment>
<evidence type="ECO:0008006" key="4">
    <source>
        <dbReference type="Google" id="ProtNLM"/>
    </source>
</evidence>
<evidence type="ECO:0000256" key="1">
    <source>
        <dbReference type="SAM" id="Coils"/>
    </source>
</evidence>
<dbReference type="OrthoDB" id="3365698at2759"/>
<dbReference type="AlphaFoldDB" id="A0A9P5YYP6"/>
<gene>
    <name evidence="2" type="ORF">BDN70DRAFT_933687</name>
</gene>
<dbReference type="Gene3D" id="1.20.1280.50">
    <property type="match status" value="1"/>
</dbReference>
<evidence type="ECO:0000313" key="2">
    <source>
        <dbReference type="EMBL" id="KAF9478067.1"/>
    </source>
</evidence>
<accession>A0A9P5YYP6</accession>
<dbReference type="EMBL" id="MU155243">
    <property type="protein sequence ID" value="KAF9478067.1"/>
    <property type="molecule type" value="Genomic_DNA"/>
</dbReference>
<feature type="coiled-coil region" evidence="1">
    <location>
        <begin position="36"/>
        <end position="67"/>
    </location>
</feature>